<name>A0A8A4XB13_9VIRU</name>
<organism evidence="1">
    <name type="scientific">Grus japonensis CRESS-DNA-virus sp</name>
    <dbReference type="NCBI Taxonomy" id="2815045"/>
    <lineage>
        <taxon>Viruses</taxon>
        <taxon>Monodnaviria</taxon>
        <taxon>Shotokuvirae</taxon>
        <taxon>Cressdnaviricota</taxon>
    </lineage>
</organism>
<sequence>MRGYRRTFRRRSVRRPVRRRRWTKFPRRTKYRRYGLQDKYAATSSINRGGTLFRKKPFNPRVWRRRLQSASDASPHYRSNNALPFSFSSALVIQQAIVHMIAMVPDAGGGNRFWETAGGLVRQDNLPLATDFGGGDLFLRGGKCNLSLVNNTTVLLKIRVWKGKTTENGTFLSTPSVAVADSWDPSLPTDLLGAQDTWRLYKIFWNQEYLLKPTEGVSLTHYLRARKIDQDSWINLRSREFWIVSVQNLATNAAVTMSAVSASWNLSFSADRIA</sequence>
<accession>A0A8A4XB13</accession>
<dbReference type="EMBL" id="MW182759">
    <property type="protein sequence ID" value="QTE03371.1"/>
    <property type="molecule type" value="Genomic_DNA"/>
</dbReference>
<protein>
    <submittedName>
        <fullName evidence="1">Capsid protein</fullName>
    </submittedName>
</protein>
<proteinExistence type="predicted"/>
<evidence type="ECO:0000313" key="1">
    <source>
        <dbReference type="EMBL" id="QTE03371.1"/>
    </source>
</evidence>
<reference evidence="1" key="1">
    <citation type="submission" date="2020-10" db="EMBL/GenBank/DDBJ databases">
        <title>CRESS DNA virus dark matter in the feces of wild birds.</title>
        <authorList>
            <person name="Yang S."/>
            <person name="Zhang W."/>
        </authorList>
    </citation>
    <scope>NUCLEOTIDE SEQUENCE</scope>
    <source>
        <strain evidence="1">Cra70cir21</strain>
    </source>
</reference>